<sequence>MGVGSKATAVARINKYTVFIEVTSRVQFLLNNANKSTSDEYKNIEVRKLRPPGNLAAGWEGGHSPPRILPPPPSLSGLGGGGRSACIYFAAHRRVRAGVPATVAVTCLLADTRDARMTPLPVSVGSGTRKTGRRAERRRLVRGPAGRAVGVGHGRRADVGHGRRAAEDGAGRRVGLRPDHSEGANSHNTDFDVLSVTRVRPCRGPLAIFTVLTYPPTRERPNSRCYGRRGFGRVATCMNGRVVVPRFEPRRKTVRRPAGVREEQGDERYRRFSARGTDARSAAERRAPAAPERPGSPE</sequence>
<keyword evidence="3" id="KW-1185">Reference proteome</keyword>
<evidence type="ECO:0000256" key="1">
    <source>
        <dbReference type="SAM" id="MobiDB-lite"/>
    </source>
</evidence>
<feature type="compositionally biased region" description="Basic and acidic residues" evidence="1">
    <location>
        <begin position="277"/>
        <end position="287"/>
    </location>
</feature>
<organism evidence="2 3">
    <name type="scientific">Cinara cedri</name>
    <dbReference type="NCBI Taxonomy" id="506608"/>
    <lineage>
        <taxon>Eukaryota</taxon>
        <taxon>Metazoa</taxon>
        <taxon>Ecdysozoa</taxon>
        <taxon>Arthropoda</taxon>
        <taxon>Hexapoda</taxon>
        <taxon>Insecta</taxon>
        <taxon>Pterygota</taxon>
        <taxon>Neoptera</taxon>
        <taxon>Paraneoptera</taxon>
        <taxon>Hemiptera</taxon>
        <taxon>Sternorrhyncha</taxon>
        <taxon>Aphidomorpha</taxon>
        <taxon>Aphidoidea</taxon>
        <taxon>Aphididae</taxon>
        <taxon>Lachninae</taxon>
        <taxon>Cinara</taxon>
    </lineage>
</organism>
<dbReference type="Proteomes" id="UP000325440">
    <property type="component" value="Unassembled WGS sequence"/>
</dbReference>
<name>A0A5E4MTL0_9HEMI</name>
<proteinExistence type="predicted"/>
<dbReference type="AlphaFoldDB" id="A0A5E4MTL0"/>
<gene>
    <name evidence="2" type="ORF">CINCED_3A022381</name>
</gene>
<feature type="compositionally biased region" description="Basic and acidic residues" evidence="1">
    <location>
        <begin position="155"/>
        <end position="182"/>
    </location>
</feature>
<feature type="compositionally biased region" description="Basic and acidic residues" evidence="1">
    <location>
        <begin position="259"/>
        <end position="270"/>
    </location>
</feature>
<feature type="compositionally biased region" description="Low complexity" evidence="1">
    <location>
        <begin position="288"/>
        <end position="298"/>
    </location>
</feature>
<reference evidence="2 3" key="1">
    <citation type="submission" date="2019-08" db="EMBL/GenBank/DDBJ databases">
        <authorList>
            <person name="Alioto T."/>
            <person name="Alioto T."/>
            <person name="Gomez Garrido J."/>
        </authorList>
    </citation>
    <scope>NUCLEOTIDE SEQUENCE [LARGE SCALE GENOMIC DNA]</scope>
</reference>
<evidence type="ECO:0000313" key="2">
    <source>
        <dbReference type="EMBL" id="VVC35616.1"/>
    </source>
</evidence>
<accession>A0A5E4MTL0</accession>
<feature type="region of interest" description="Disordered" evidence="1">
    <location>
        <begin position="253"/>
        <end position="298"/>
    </location>
</feature>
<protein>
    <submittedName>
        <fullName evidence="2">Uncharacterized protein</fullName>
    </submittedName>
</protein>
<feature type="region of interest" description="Disordered" evidence="1">
    <location>
        <begin position="147"/>
        <end position="188"/>
    </location>
</feature>
<dbReference type="EMBL" id="CABPRJ010001427">
    <property type="protein sequence ID" value="VVC35616.1"/>
    <property type="molecule type" value="Genomic_DNA"/>
</dbReference>
<evidence type="ECO:0000313" key="3">
    <source>
        <dbReference type="Proteomes" id="UP000325440"/>
    </source>
</evidence>